<accession>A0A2T6ZV59</accession>
<comment type="caution">
    <text evidence="1">The sequence shown here is derived from an EMBL/GenBank/DDBJ whole genome shotgun (WGS) entry which is preliminary data.</text>
</comment>
<dbReference type="AlphaFoldDB" id="A0A2T6ZV59"/>
<evidence type="ECO:0000313" key="2">
    <source>
        <dbReference type="Proteomes" id="UP000244722"/>
    </source>
</evidence>
<keyword evidence="2" id="KW-1185">Reference proteome</keyword>
<organism evidence="1 2">
    <name type="scientific">Tuber borchii</name>
    <name type="common">White truffle</name>
    <dbReference type="NCBI Taxonomy" id="42251"/>
    <lineage>
        <taxon>Eukaryota</taxon>
        <taxon>Fungi</taxon>
        <taxon>Dikarya</taxon>
        <taxon>Ascomycota</taxon>
        <taxon>Pezizomycotina</taxon>
        <taxon>Pezizomycetes</taxon>
        <taxon>Pezizales</taxon>
        <taxon>Tuberaceae</taxon>
        <taxon>Tuber</taxon>
    </lineage>
</organism>
<name>A0A2T6ZV59_TUBBO</name>
<dbReference type="Proteomes" id="UP000244722">
    <property type="component" value="Unassembled WGS sequence"/>
</dbReference>
<proteinExistence type="predicted"/>
<evidence type="ECO:0000313" key="1">
    <source>
        <dbReference type="EMBL" id="PUU79380.1"/>
    </source>
</evidence>
<gene>
    <name evidence="1" type="ORF">B9Z19DRAFT_1125278</name>
</gene>
<sequence length="104" mass="11209">MALQSLIKGGSLCQAFLDVWKVLALNPDSGSVRHVITESFYNVVLRHPICPPPKGHLHMSILHSATESSEGGSLCRDFFVRGGSRALTLKTASEGVRHAIAKPC</sequence>
<dbReference type="EMBL" id="NESQ01000093">
    <property type="protein sequence ID" value="PUU79380.1"/>
    <property type="molecule type" value="Genomic_DNA"/>
</dbReference>
<reference evidence="1 2" key="1">
    <citation type="submission" date="2017-04" db="EMBL/GenBank/DDBJ databases">
        <title>Draft genome sequence of Tuber borchii Vittad., a whitish edible truffle.</title>
        <authorList>
            <consortium name="DOE Joint Genome Institute"/>
            <person name="Murat C."/>
            <person name="Kuo A."/>
            <person name="Barry K.W."/>
            <person name="Clum A."/>
            <person name="Dockter R.B."/>
            <person name="Fauchery L."/>
            <person name="Iotti M."/>
            <person name="Kohler A."/>
            <person name="Labutti K."/>
            <person name="Lindquist E.A."/>
            <person name="Lipzen A."/>
            <person name="Ohm R.A."/>
            <person name="Wang M."/>
            <person name="Grigoriev I.V."/>
            <person name="Zambonelli A."/>
            <person name="Martin F.M."/>
        </authorList>
    </citation>
    <scope>NUCLEOTIDE SEQUENCE [LARGE SCALE GENOMIC DNA]</scope>
    <source>
        <strain evidence="1 2">Tbo3840</strain>
    </source>
</reference>
<protein>
    <submittedName>
        <fullName evidence="1">Uncharacterized protein</fullName>
    </submittedName>
</protein>